<proteinExistence type="predicted"/>
<keyword evidence="3" id="KW-1185">Reference proteome</keyword>
<evidence type="ECO:0000313" key="2">
    <source>
        <dbReference type="EMBL" id="KAJ1363952.1"/>
    </source>
</evidence>
<sequence>MEWNGHTDLVRCAASNSHTLVTGGEDGKIVVKNVDLRPEGGKPDRRKEKKSGYQE</sequence>
<dbReference type="SUPFAM" id="SSF50978">
    <property type="entry name" value="WD40 repeat-like"/>
    <property type="match status" value="1"/>
</dbReference>
<dbReference type="AlphaFoldDB" id="A0AAD5N7P0"/>
<evidence type="ECO:0000313" key="3">
    <source>
        <dbReference type="Proteomes" id="UP001196413"/>
    </source>
</evidence>
<name>A0AAD5N7P0_PARTN</name>
<feature type="region of interest" description="Disordered" evidence="1">
    <location>
        <begin position="33"/>
        <end position="55"/>
    </location>
</feature>
<dbReference type="Proteomes" id="UP001196413">
    <property type="component" value="Unassembled WGS sequence"/>
</dbReference>
<dbReference type="EMBL" id="JAHQIW010004835">
    <property type="protein sequence ID" value="KAJ1363952.1"/>
    <property type="molecule type" value="Genomic_DNA"/>
</dbReference>
<evidence type="ECO:0000256" key="1">
    <source>
        <dbReference type="SAM" id="MobiDB-lite"/>
    </source>
</evidence>
<dbReference type="InterPro" id="IPR036322">
    <property type="entry name" value="WD40_repeat_dom_sf"/>
</dbReference>
<gene>
    <name evidence="2" type="ORF">KIN20_023918</name>
</gene>
<reference evidence="2" key="1">
    <citation type="submission" date="2021-06" db="EMBL/GenBank/DDBJ databases">
        <title>Parelaphostrongylus tenuis whole genome reference sequence.</title>
        <authorList>
            <person name="Garwood T.J."/>
            <person name="Larsen P.A."/>
            <person name="Fountain-Jones N.M."/>
            <person name="Garbe J.R."/>
            <person name="Macchietto M.G."/>
            <person name="Kania S.A."/>
            <person name="Gerhold R.W."/>
            <person name="Richards J.E."/>
            <person name="Wolf T.M."/>
        </authorList>
    </citation>
    <scope>NUCLEOTIDE SEQUENCE</scope>
    <source>
        <strain evidence="2">MNPRO001-30</strain>
        <tissue evidence="2">Meninges</tissue>
    </source>
</reference>
<protein>
    <submittedName>
        <fullName evidence="2">Uncharacterized protein</fullName>
    </submittedName>
</protein>
<accession>A0AAD5N7P0</accession>
<organism evidence="2 3">
    <name type="scientific">Parelaphostrongylus tenuis</name>
    <name type="common">Meningeal worm</name>
    <dbReference type="NCBI Taxonomy" id="148309"/>
    <lineage>
        <taxon>Eukaryota</taxon>
        <taxon>Metazoa</taxon>
        <taxon>Ecdysozoa</taxon>
        <taxon>Nematoda</taxon>
        <taxon>Chromadorea</taxon>
        <taxon>Rhabditida</taxon>
        <taxon>Rhabditina</taxon>
        <taxon>Rhabditomorpha</taxon>
        <taxon>Strongyloidea</taxon>
        <taxon>Metastrongylidae</taxon>
        <taxon>Parelaphostrongylus</taxon>
    </lineage>
</organism>
<comment type="caution">
    <text evidence="2">The sequence shown here is derived from an EMBL/GenBank/DDBJ whole genome shotgun (WGS) entry which is preliminary data.</text>
</comment>